<protein>
    <recommendedName>
        <fullName evidence="2">Aminoglycoside phosphotransferase domain-containing protein</fullName>
    </recommendedName>
</protein>
<reference evidence="3" key="1">
    <citation type="submission" date="2021-01" db="EMBL/GenBank/DDBJ databases">
        <title>Whole genome shotgun sequence of Virgisporangium aurantiacum NBRC 16421.</title>
        <authorList>
            <person name="Komaki H."/>
            <person name="Tamura T."/>
        </authorList>
    </citation>
    <scope>NUCLEOTIDE SEQUENCE</scope>
    <source>
        <strain evidence="3">NBRC 16421</strain>
    </source>
</reference>
<dbReference type="EMBL" id="BOPG01000028">
    <property type="protein sequence ID" value="GIJ57050.1"/>
    <property type="molecule type" value="Genomic_DNA"/>
</dbReference>
<dbReference type="InterPro" id="IPR002575">
    <property type="entry name" value="Aminoglycoside_PTrfase"/>
</dbReference>
<gene>
    <name evidence="3" type="ORF">Vau01_045660</name>
</gene>
<feature type="compositionally biased region" description="Basic and acidic residues" evidence="1">
    <location>
        <begin position="298"/>
        <end position="307"/>
    </location>
</feature>
<dbReference type="Gene3D" id="3.90.1200.10">
    <property type="match status" value="1"/>
</dbReference>
<evidence type="ECO:0000313" key="4">
    <source>
        <dbReference type="Proteomes" id="UP000612585"/>
    </source>
</evidence>
<dbReference type="InterPro" id="IPR011009">
    <property type="entry name" value="Kinase-like_dom_sf"/>
</dbReference>
<keyword evidence="4" id="KW-1185">Reference proteome</keyword>
<dbReference type="SUPFAM" id="SSF56112">
    <property type="entry name" value="Protein kinase-like (PK-like)"/>
    <property type="match status" value="1"/>
</dbReference>
<evidence type="ECO:0000313" key="3">
    <source>
        <dbReference type="EMBL" id="GIJ57050.1"/>
    </source>
</evidence>
<organism evidence="3 4">
    <name type="scientific">Virgisporangium aurantiacum</name>
    <dbReference type="NCBI Taxonomy" id="175570"/>
    <lineage>
        <taxon>Bacteria</taxon>
        <taxon>Bacillati</taxon>
        <taxon>Actinomycetota</taxon>
        <taxon>Actinomycetes</taxon>
        <taxon>Micromonosporales</taxon>
        <taxon>Micromonosporaceae</taxon>
        <taxon>Virgisporangium</taxon>
    </lineage>
</organism>
<proteinExistence type="predicted"/>
<name>A0A8J3Z8U5_9ACTN</name>
<evidence type="ECO:0000256" key="1">
    <source>
        <dbReference type="SAM" id="MobiDB-lite"/>
    </source>
</evidence>
<evidence type="ECO:0000259" key="2">
    <source>
        <dbReference type="Pfam" id="PF01636"/>
    </source>
</evidence>
<dbReference type="Proteomes" id="UP000612585">
    <property type="component" value="Unassembled WGS sequence"/>
</dbReference>
<feature type="region of interest" description="Disordered" evidence="1">
    <location>
        <begin position="271"/>
        <end position="307"/>
    </location>
</feature>
<comment type="caution">
    <text evidence="3">The sequence shown here is derived from an EMBL/GenBank/DDBJ whole genome shotgun (WGS) entry which is preliminary data.</text>
</comment>
<dbReference type="Pfam" id="PF01636">
    <property type="entry name" value="APH"/>
    <property type="match status" value="1"/>
</dbReference>
<accession>A0A8J3Z8U5</accession>
<feature type="domain" description="Aminoglycoside phosphotransferase" evidence="2">
    <location>
        <begin position="133"/>
        <end position="193"/>
    </location>
</feature>
<dbReference type="AlphaFoldDB" id="A0A8J3Z8U5"/>
<sequence>MSVPAGAGYTRRMSEVTLSGGYTTGAVLIGDVVHKPASAWTSTVHALLRHLEGAGFDGAPRALGFDDQGREMLSYLPGDTVGNRLPWPDWVFTESTLVQVGRWLRRLHDATAGFPAPPDEQWFIGGVTRPGLIVGHQDAAPYNAVMDGDRLVGFCDWDTAGPSSPEFDLALSALWWVPFCPPAEVERLGFHDFDGRSRRLHLLLDAYGYDADRQEFGTVIVERARSQAAAIRQMADGGNPSAIQLLFVAGYFEWAASHVEALPDEFWTTANGSRSRRMPSALSSKGMAGSSTATSALRGERKGLTRS</sequence>